<dbReference type="EMBL" id="AZHO01000019">
    <property type="protein sequence ID" value="KMT59435.1"/>
    <property type="molecule type" value="Genomic_DNA"/>
</dbReference>
<dbReference type="SUPFAM" id="SSF55797">
    <property type="entry name" value="PR-1-like"/>
    <property type="match status" value="1"/>
</dbReference>
<protein>
    <recommendedName>
        <fullName evidence="5">CAP domain-containing protein</fullName>
    </recommendedName>
</protein>
<feature type="domain" description="CAP-associated" evidence="2">
    <location>
        <begin position="69"/>
        <end position="207"/>
    </location>
</feature>
<feature type="domain" description="SCP" evidence="1">
    <location>
        <begin position="237"/>
        <end position="339"/>
    </location>
</feature>
<dbReference type="CDD" id="cd05379">
    <property type="entry name" value="CAP_bacterial"/>
    <property type="match status" value="1"/>
</dbReference>
<dbReference type="PATRIC" id="fig|1430899.3.peg.1577"/>
<dbReference type="InterPro" id="IPR029410">
    <property type="entry name" value="CAP_assoc"/>
</dbReference>
<organism evidence="3 4">
    <name type="scientific">Listeria fleischmannii 1991</name>
    <dbReference type="NCBI Taxonomy" id="1430899"/>
    <lineage>
        <taxon>Bacteria</taxon>
        <taxon>Bacillati</taxon>
        <taxon>Bacillota</taxon>
        <taxon>Bacilli</taxon>
        <taxon>Bacillales</taxon>
        <taxon>Listeriaceae</taxon>
        <taxon>Listeria</taxon>
    </lineage>
</organism>
<reference evidence="3 4" key="1">
    <citation type="journal article" date="2015" name="Genome Biol. Evol.">
        <title>Comparative Genomics of Listeria Sensu Lato: Genus-Wide Differences in Evolutionary Dynamics and the Progressive Gain of Complex, Potentially Pathogenicity-Related Traits through Lateral Gene Transfer.</title>
        <authorList>
            <person name="Chiara M."/>
            <person name="Caruso M."/>
            <person name="D'Erchia A.M."/>
            <person name="Manzari C."/>
            <person name="Fraccalvieri R."/>
            <person name="Goffredo E."/>
            <person name="Latorre L."/>
            <person name="Miccolupo A."/>
            <person name="Padalino I."/>
            <person name="Santagada G."/>
            <person name="Chiocco D."/>
            <person name="Pesole G."/>
            <person name="Horner D.S."/>
            <person name="Parisi A."/>
        </authorList>
    </citation>
    <scope>NUCLEOTIDE SEQUENCE [LARGE SCALE GENOMIC DNA]</scope>
    <source>
        <strain evidence="3 4">1991</strain>
    </source>
</reference>
<dbReference type="Pfam" id="PF14504">
    <property type="entry name" value="CAP_assoc_N"/>
    <property type="match status" value="1"/>
</dbReference>
<evidence type="ECO:0000259" key="2">
    <source>
        <dbReference type="Pfam" id="PF14504"/>
    </source>
</evidence>
<evidence type="ECO:0000313" key="3">
    <source>
        <dbReference type="EMBL" id="KMT59435.1"/>
    </source>
</evidence>
<comment type="caution">
    <text evidence="3">The sequence shown here is derived from an EMBL/GenBank/DDBJ whole genome shotgun (WGS) entry which is preliminary data.</text>
</comment>
<accession>A0A0J8G9U3</accession>
<dbReference type="PANTHER" id="PTHR31157:SF26">
    <property type="entry name" value="SCP-LIKE EXTRACELLULAR PROTEIN"/>
    <property type="match status" value="1"/>
</dbReference>
<evidence type="ECO:0000259" key="1">
    <source>
        <dbReference type="Pfam" id="PF00188"/>
    </source>
</evidence>
<dbReference type="Proteomes" id="UP000052258">
    <property type="component" value="Unassembled WGS sequence"/>
</dbReference>
<keyword evidence="4" id="KW-1185">Reference proteome</keyword>
<name>A0A0J8G9U3_9LIST</name>
<evidence type="ECO:0008006" key="5">
    <source>
        <dbReference type="Google" id="ProtNLM"/>
    </source>
</evidence>
<dbReference type="InterPro" id="IPR014044">
    <property type="entry name" value="CAP_dom"/>
</dbReference>
<proteinExistence type="predicted"/>
<dbReference type="RefSeq" id="WP_007472351.1">
    <property type="nucleotide sequence ID" value="NZ_KQ130615.1"/>
</dbReference>
<gene>
    <name evidence="3" type="ORF">X560_1374</name>
</gene>
<dbReference type="PANTHER" id="PTHR31157">
    <property type="entry name" value="SCP DOMAIN-CONTAINING PROTEIN"/>
    <property type="match status" value="1"/>
</dbReference>
<evidence type="ECO:0000313" key="4">
    <source>
        <dbReference type="Proteomes" id="UP000052258"/>
    </source>
</evidence>
<sequence>MKFILRVVVLLVIGLFIFYNTDLFFQPPAEKNEASEKVRQGTIFPESKKASESTEKLADNDSMASFVDQDVSKIKEKFGNPIRIDKTPYGFDNYVYNQPNSSYMLVGVRDNKVQTIYALGQDLNLAPYKIGMSVEKVFTNAKLQSEISFNYQNNFYRFELSENDLNVRPIANLGSGVYAQLNFDKIDGKLISVRYLNKLSFIKMHPYELNYQGDIYEEDVSANLWKEIDAASDKQVLEITNVFRERYGAEPVAYDNEVAKVAYGHSVDMANNNYFDHDSPTEGTLSDRMKNASVQYVKAGENIAYNYLDAAAAVEGWLNSPGHRKNLLDKSYTYMGEGTFQKYYTQNFITK</sequence>
<dbReference type="Gene3D" id="3.40.33.10">
    <property type="entry name" value="CAP"/>
    <property type="match status" value="1"/>
</dbReference>
<dbReference type="AlphaFoldDB" id="A0A0J8G9U3"/>
<dbReference type="OrthoDB" id="9783944at2"/>
<dbReference type="Pfam" id="PF00188">
    <property type="entry name" value="CAP"/>
    <property type="match status" value="1"/>
</dbReference>
<dbReference type="InterPro" id="IPR035940">
    <property type="entry name" value="CAP_sf"/>
</dbReference>